<keyword evidence="2" id="KW-0540">Nuclease</keyword>
<dbReference type="InterPro" id="IPR050891">
    <property type="entry name" value="TatD-type_Hydrolase"/>
</dbReference>
<feature type="binding site" evidence="5">
    <location>
        <position position="135"/>
    </location>
    <ligand>
        <name>a divalent metal cation</name>
        <dbReference type="ChEBI" id="CHEBI:60240"/>
        <label>1</label>
    </ligand>
</feature>
<feature type="binding site" evidence="5">
    <location>
        <position position="246"/>
    </location>
    <ligand>
        <name>a divalent metal cation</name>
        <dbReference type="ChEBI" id="CHEBI:60240"/>
        <label>1</label>
    </ligand>
</feature>
<accession>A0A4T0J7S2</accession>
<evidence type="ECO:0000256" key="4">
    <source>
        <dbReference type="ARBA" id="ARBA00022801"/>
    </source>
</evidence>
<dbReference type="Pfam" id="PF01026">
    <property type="entry name" value="TatD_DNase"/>
    <property type="match status" value="1"/>
</dbReference>
<dbReference type="GO" id="GO:0046872">
    <property type="term" value="F:metal ion binding"/>
    <property type="evidence" value="ECO:0007669"/>
    <property type="project" value="UniProtKB-KW"/>
</dbReference>
<dbReference type="GO" id="GO:0005829">
    <property type="term" value="C:cytosol"/>
    <property type="evidence" value="ECO:0007669"/>
    <property type="project" value="TreeGrafter"/>
</dbReference>
<dbReference type="InterPro" id="IPR032466">
    <property type="entry name" value="Metal_Hydrolase"/>
</dbReference>
<evidence type="ECO:0000256" key="2">
    <source>
        <dbReference type="ARBA" id="ARBA00022722"/>
    </source>
</evidence>
<dbReference type="SUPFAM" id="SSF51556">
    <property type="entry name" value="Metallo-dependent hydrolases"/>
    <property type="match status" value="1"/>
</dbReference>
<keyword evidence="4" id="KW-0378">Hydrolase</keyword>
<dbReference type="InterPro" id="IPR001130">
    <property type="entry name" value="TatD-like"/>
</dbReference>
<comment type="similarity">
    <text evidence="1">Belongs to the metallo-dependent hydrolases superfamily. TatD-type hydrolase family.</text>
</comment>
<evidence type="ECO:0000256" key="3">
    <source>
        <dbReference type="ARBA" id="ARBA00022723"/>
    </source>
</evidence>
<dbReference type="PANTHER" id="PTHR10060:SF15">
    <property type="entry name" value="DEOXYRIBONUCLEASE TATDN1"/>
    <property type="match status" value="1"/>
</dbReference>
<dbReference type="Proteomes" id="UP000310689">
    <property type="component" value="Unassembled WGS sequence"/>
</dbReference>
<dbReference type="PANTHER" id="PTHR10060">
    <property type="entry name" value="TATD FAMILY DEOXYRIBONUCLEASE"/>
    <property type="match status" value="1"/>
</dbReference>
<protein>
    <submittedName>
        <fullName evidence="6">Uncharacterized protein</fullName>
    </submittedName>
</protein>
<dbReference type="CDD" id="cd01310">
    <property type="entry name" value="TatD_DNAse"/>
    <property type="match status" value="1"/>
</dbReference>
<feature type="binding site" evidence="5">
    <location>
        <position position="198"/>
    </location>
    <ligand>
        <name>a divalent metal cation</name>
        <dbReference type="ChEBI" id="CHEBI:60240"/>
        <label>2</label>
    </ligand>
</feature>
<evidence type="ECO:0000313" key="7">
    <source>
        <dbReference type="Proteomes" id="UP000310689"/>
    </source>
</evidence>
<evidence type="ECO:0000313" key="6">
    <source>
        <dbReference type="EMBL" id="TIB38603.1"/>
    </source>
</evidence>
<dbReference type="InterPro" id="IPR018228">
    <property type="entry name" value="DNase_TatD-rel_CS"/>
</dbReference>
<evidence type="ECO:0000256" key="5">
    <source>
        <dbReference type="PIRSR" id="PIRSR005902-1"/>
    </source>
</evidence>
<dbReference type="EMBL" id="SPOI01000055">
    <property type="protein sequence ID" value="TIB38603.1"/>
    <property type="molecule type" value="Genomic_DNA"/>
</dbReference>
<dbReference type="GO" id="GO:0008296">
    <property type="term" value="F:3'-5'-DNA exonuclease activity"/>
    <property type="evidence" value="ECO:0007669"/>
    <property type="project" value="TreeGrafter"/>
</dbReference>
<proteinExistence type="inferred from homology"/>
<sequence>MDKMEALKRQIRQLQLDSLSELRFIDIGLNLADSMFRGVYRSKQSHPDDLKAVVERAHRVGVDGAMLTGGNLEESVEAHNLAIQFSDFAYFSTAGLHPTRSNEFVDGYTTQLEQFISDNRYRGAVRGKRVVAVGECGLDWDRLHFADKPKQIEAFAAQLQLAQRLDMPMFLHSRNCHSDLVKVIKSTCGIKLPRGCVHSFTGTVQEMHELVKMGLYIGLNGCSLKTEESIQVAKAVPLDRLMIETDAPWCGVSSTHAMHEHIDTLDDFFKLNPPLKKEKWSEEAPVKGRNEPGYLPLIAHLIACAKELPLHIVANAAHMNTNSLFEL</sequence>
<feature type="binding site" evidence="5">
    <location>
        <position position="172"/>
    </location>
    <ligand>
        <name>a divalent metal cation</name>
        <dbReference type="ChEBI" id="CHEBI:60240"/>
        <label>2</label>
    </ligand>
</feature>
<keyword evidence="3 5" id="KW-0479">Metal-binding</keyword>
<organism evidence="6 7">
    <name type="scientific">Wallemia ichthyophaga</name>
    <dbReference type="NCBI Taxonomy" id="245174"/>
    <lineage>
        <taxon>Eukaryota</taxon>
        <taxon>Fungi</taxon>
        <taxon>Dikarya</taxon>
        <taxon>Basidiomycota</taxon>
        <taxon>Wallemiomycotina</taxon>
        <taxon>Wallemiomycetes</taxon>
        <taxon>Wallemiales</taxon>
        <taxon>Wallemiaceae</taxon>
        <taxon>Wallemia</taxon>
    </lineage>
</organism>
<gene>
    <name evidence="6" type="ORF">E3P86_01540</name>
</gene>
<dbReference type="Gene3D" id="3.20.20.140">
    <property type="entry name" value="Metal-dependent hydrolases"/>
    <property type="match status" value="1"/>
</dbReference>
<dbReference type="AlphaFoldDB" id="A0A4T0J7S2"/>
<reference evidence="6 7" key="1">
    <citation type="submission" date="2019-03" db="EMBL/GenBank/DDBJ databases">
        <title>Sequencing 23 genomes of Wallemia ichthyophaga.</title>
        <authorList>
            <person name="Gostincar C."/>
        </authorList>
    </citation>
    <scope>NUCLEOTIDE SEQUENCE [LARGE SCALE GENOMIC DNA]</scope>
    <source>
        <strain evidence="6 7">EXF-6200</strain>
    </source>
</reference>
<dbReference type="PIRSF" id="PIRSF005902">
    <property type="entry name" value="DNase_TatD"/>
    <property type="match status" value="1"/>
</dbReference>
<comment type="caution">
    <text evidence="6">The sequence shown here is derived from an EMBL/GenBank/DDBJ whole genome shotgun (WGS) entry which is preliminary data.</text>
</comment>
<dbReference type="PROSITE" id="PS01091">
    <property type="entry name" value="TATD_3"/>
    <property type="match status" value="1"/>
</dbReference>
<name>A0A4T0J7S2_WALIC</name>
<evidence type="ECO:0000256" key="1">
    <source>
        <dbReference type="ARBA" id="ARBA00009275"/>
    </source>
</evidence>